<keyword evidence="1" id="KW-0472">Membrane</keyword>
<evidence type="ECO:0000313" key="2">
    <source>
        <dbReference type="EMBL" id="OAF61401.1"/>
    </source>
</evidence>
<dbReference type="GeneID" id="36285129"/>
<keyword evidence="1" id="KW-1133">Transmembrane helix</keyword>
<accession>A0A177AJD6</accession>
<reference evidence="2" key="1">
    <citation type="submission" date="2016-03" db="EMBL/GenBank/DDBJ databases">
        <title>Updated assembly of Pseudogymnoascus destructans, the fungus causing white-nose syndrome of bats.</title>
        <authorList>
            <person name="Palmer J.M."/>
            <person name="Drees K.P."/>
            <person name="Foster J.T."/>
            <person name="Lindner D.L."/>
        </authorList>
    </citation>
    <scope>NUCLEOTIDE SEQUENCE [LARGE SCALE GENOMIC DNA]</scope>
    <source>
        <strain evidence="2">20631-21</strain>
    </source>
</reference>
<dbReference type="RefSeq" id="XP_024326676.1">
    <property type="nucleotide sequence ID" value="XM_024465713.1"/>
</dbReference>
<dbReference type="Proteomes" id="UP000077154">
    <property type="component" value="Unassembled WGS sequence"/>
</dbReference>
<proteinExistence type="predicted"/>
<feature type="transmembrane region" description="Helical" evidence="1">
    <location>
        <begin position="79"/>
        <end position="99"/>
    </location>
</feature>
<gene>
    <name evidence="2" type="ORF">VC83_02043</name>
</gene>
<sequence length="159" mass="17417">MYIDPYVLALKTESDDPSNLGSILYSRTDDEGSLSHTIIRPLESSHPLIPTDTSVAAETTSTTAALEPRKQPSLISSHIGIFLSSIIGICACLIFFYWLHGYFKVGGPVRPRAPTRSNSPGIPNRLLRYFSQAKAEGSRILSAKRAQKAKERQGPCSCH</sequence>
<dbReference type="AlphaFoldDB" id="A0A177AJD6"/>
<name>A0A177AJD6_9PEZI</name>
<evidence type="ECO:0000256" key="1">
    <source>
        <dbReference type="SAM" id="Phobius"/>
    </source>
</evidence>
<organism evidence="2">
    <name type="scientific">Pseudogymnoascus destructans</name>
    <dbReference type="NCBI Taxonomy" id="655981"/>
    <lineage>
        <taxon>Eukaryota</taxon>
        <taxon>Fungi</taxon>
        <taxon>Dikarya</taxon>
        <taxon>Ascomycota</taxon>
        <taxon>Pezizomycotina</taxon>
        <taxon>Leotiomycetes</taxon>
        <taxon>Thelebolales</taxon>
        <taxon>Thelebolaceae</taxon>
        <taxon>Pseudogymnoascus</taxon>
    </lineage>
</organism>
<protein>
    <submittedName>
        <fullName evidence="2">Uncharacterized protein</fullName>
    </submittedName>
</protein>
<dbReference type="OrthoDB" id="3438910at2759"/>
<keyword evidence="1" id="KW-0812">Transmembrane</keyword>
<dbReference type="EMBL" id="KV441389">
    <property type="protein sequence ID" value="OAF61401.1"/>
    <property type="molecule type" value="Genomic_DNA"/>
</dbReference>